<evidence type="ECO:0000313" key="12">
    <source>
        <dbReference type="EMBL" id="RJL23903.1"/>
    </source>
</evidence>
<dbReference type="GO" id="GO:0004523">
    <property type="term" value="F:RNA-DNA hybrid ribonuclease activity"/>
    <property type="evidence" value="ECO:0007669"/>
    <property type="project" value="UniProtKB-UniRule"/>
</dbReference>
<gene>
    <name evidence="10" type="primary">rnhA</name>
    <name evidence="12" type="ORF">D5H75_31175</name>
</gene>
<accession>A0A3A4AE41</accession>
<dbReference type="Proteomes" id="UP000265768">
    <property type="component" value="Unassembled WGS sequence"/>
</dbReference>
<dbReference type="GO" id="GO:0005737">
    <property type="term" value="C:cytoplasm"/>
    <property type="evidence" value="ECO:0007669"/>
    <property type="project" value="UniProtKB-SubCell"/>
</dbReference>
<dbReference type="PANTHER" id="PTHR10642:SF26">
    <property type="entry name" value="RIBONUCLEASE H1"/>
    <property type="match status" value="1"/>
</dbReference>
<comment type="subunit">
    <text evidence="3 10">Monomer.</text>
</comment>
<name>A0A3A4AE41_9ACTN</name>
<evidence type="ECO:0000313" key="13">
    <source>
        <dbReference type="Proteomes" id="UP000265768"/>
    </source>
</evidence>
<organism evidence="12 13">
    <name type="scientific">Bailinhaonella thermotolerans</name>
    <dbReference type="NCBI Taxonomy" id="1070861"/>
    <lineage>
        <taxon>Bacteria</taxon>
        <taxon>Bacillati</taxon>
        <taxon>Actinomycetota</taxon>
        <taxon>Actinomycetes</taxon>
        <taxon>Streptosporangiales</taxon>
        <taxon>Streptosporangiaceae</taxon>
        <taxon>Bailinhaonella</taxon>
    </lineage>
</organism>
<feature type="binding site" evidence="10">
    <location>
        <position position="15"/>
    </location>
    <ligand>
        <name>Mg(2+)</name>
        <dbReference type="ChEBI" id="CHEBI:18420"/>
        <label>2</label>
    </ligand>
</feature>
<dbReference type="InterPro" id="IPR002156">
    <property type="entry name" value="RNaseH_domain"/>
</dbReference>
<comment type="similarity">
    <text evidence="2 10">Belongs to the RNase H family.</text>
</comment>
<dbReference type="GO" id="GO:0003676">
    <property type="term" value="F:nucleic acid binding"/>
    <property type="evidence" value="ECO:0007669"/>
    <property type="project" value="InterPro"/>
</dbReference>
<reference evidence="12 13" key="1">
    <citation type="submission" date="2018-09" db="EMBL/GenBank/DDBJ databases">
        <title>YIM 75507 draft genome.</title>
        <authorList>
            <person name="Tang S."/>
            <person name="Feng Y."/>
        </authorList>
    </citation>
    <scope>NUCLEOTIDE SEQUENCE [LARGE SCALE GENOMIC DNA]</scope>
    <source>
        <strain evidence="12 13">YIM 75507</strain>
    </source>
</reference>
<dbReference type="PANTHER" id="PTHR10642">
    <property type="entry name" value="RIBONUCLEASE H1"/>
    <property type="match status" value="1"/>
</dbReference>
<evidence type="ECO:0000256" key="9">
    <source>
        <dbReference type="ARBA" id="ARBA00022842"/>
    </source>
</evidence>
<proteinExistence type="inferred from homology"/>
<dbReference type="RefSeq" id="WP_119930159.1">
    <property type="nucleotide sequence ID" value="NZ_QZEY01000017.1"/>
</dbReference>
<evidence type="ECO:0000256" key="7">
    <source>
        <dbReference type="ARBA" id="ARBA00022759"/>
    </source>
</evidence>
<comment type="subcellular location">
    <subcellularLocation>
        <location evidence="10">Cytoplasm</location>
    </subcellularLocation>
</comment>
<comment type="function">
    <text evidence="10">Endonuclease that specifically degrades the RNA of RNA-DNA hybrids.</text>
</comment>
<comment type="catalytic activity">
    <reaction evidence="1 10">
        <text>Endonucleolytic cleavage to 5'-phosphomonoester.</text>
        <dbReference type="EC" id="3.1.26.4"/>
    </reaction>
</comment>
<feature type="domain" description="RNase H type-1" evidence="11">
    <location>
        <begin position="6"/>
        <end position="151"/>
    </location>
</feature>
<dbReference type="EC" id="3.1.26.4" evidence="4 10"/>
<dbReference type="InterPro" id="IPR050092">
    <property type="entry name" value="RNase_H"/>
</dbReference>
<dbReference type="GO" id="GO:0043137">
    <property type="term" value="P:DNA replication, removal of RNA primer"/>
    <property type="evidence" value="ECO:0007669"/>
    <property type="project" value="TreeGrafter"/>
</dbReference>
<feature type="binding site" evidence="10">
    <location>
        <position position="77"/>
    </location>
    <ligand>
        <name>Mg(2+)</name>
        <dbReference type="ChEBI" id="CHEBI:18420"/>
        <label>1</label>
    </ligand>
</feature>
<dbReference type="SUPFAM" id="SSF53098">
    <property type="entry name" value="Ribonuclease H-like"/>
    <property type="match status" value="1"/>
</dbReference>
<dbReference type="InterPro" id="IPR012337">
    <property type="entry name" value="RNaseH-like_sf"/>
</dbReference>
<dbReference type="Pfam" id="PF00075">
    <property type="entry name" value="RNase_H"/>
    <property type="match status" value="1"/>
</dbReference>
<dbReference type="Gene3D" id="3.30.420.10">
    <property type="entry name" value="Ribonuclease H-like superfamily/Ribonuclease H"/>
    <property type="match status" value="1"/>
</dbReference>
<evidence type="ECO:0000256" key="1">
    <source>
        <dbReference type="ARBA" id="ARBA00000077"/>
    </source>
</evidence>
<keyword evidence="6 10" id="KW-0479">Metal-binding</keyword>
<evidence type="ECO:0000256" key="5">
    <source>
        <dbReference type="ARBA" id="ARBA00022722"/>
    </source>
</evidence>
<dbReference type="CDD" id="cd09278">
    <property type="entry name" value="RNase_HI_prokaryote_like"/>
    <property type="match status" value="1"/>
</dbReference>
<comment type="caution">
    <text evidence="12">The sequence shown here is derived from an EMBL/GenBank/DDBJ whole genome shotgun (WGS) entry which is preliminary data.</text>
</comment>
<comment type="cofactor">
    <cofactor evidence="10">
        <name>Mg(2+)</name>
        <dbReference type="ChEBI" id="CHEBI:18420"/>
    </cofactor>
    <text evidence="10">Binds 1 Mg(2+) ion per subunit. May bind a second metal ion at a regulatory site, or after substrate binding.</text>
</comment>
<evidence type="ECO:0000256" key="2">
    <source>
        <dbReference type="ARBA" id="ARBA00005300"/>
    </source>
</evidence>
<keyword evidence="5 10" id="KW-0540">Nuclease</keyword>
<keyword evidence="13" id="KW-1185">Reference proteome</keyword>
<keyword evidence="7 10" id="KW-0255">Endonuclease</keyword>
<keyword evidence="9 10" id="KW-0460">Magnesium</keyword>
<feature type="binding site" evidence="10">
    <location>
        <position position="55"/>
    </location>
    <ligand>
        <name>Mg(2+)</name>
        <dbReference type="ChEBI" id="CHEBI:18420"/>
        <label>1</label>
    </ligand>
</feature>
<dbReference type="GO" id="GO:0000287">
    <property type="term" value="F:magnesium ion binding"/>
    <property type="evidence" value="ECO:0007669"/>
    <property type="project" value="UniProtKB-UniRule"/>
</dbReference>
<evidence type="ECO:0000259" key="11">
    <source>
        <dbReference type="PROSITE" id="PS50879"/>
    </source>
</evidence>
<dbReference type="PROSITE" id="PS50879">
    <property type="entry name" value="RNASE_H_1"/>
    <property type="match status" value="1"/>
</dbReference>
<dbReference type="InterPro" id="IPR022892">
    <property type="entry name" value="RNaseHI"/>
</dbReference>
<evidence type="ECO:0000256" key="3">
    <source>
        <dbReference type="ARBA" id="ARBA00011245"/>
    </source>
</evidence>
<evidence type="ECO:0000256" key="4">
    <source>
        <dbReference type="ARBA" id="ARBA00012180"/>
    </source>
</evidence>
<sequence>MTSTTTGRRTVAACDGSSLANPGPAGWAWVIAGPDGSPVREACGAFDRATNNAAELTALAELLESTDPRTPLEIRMDSQYAINAASVWIHAWKRNGWRTAAGRPVLNLDLIQRIDRLLAGRDVHFVWVRAHRADGDPLNRHVDDKARQAAQDRRTALAAATSPP</sequence>
<evidence type="ECO:0000256" key="6">
    <source>
        <dbReference type="ARBA" id="ARBA00022723"/>
    </source>
</evidence>
<dbReference type="InterPro" id="IPR036397">
    <property type="entry name" value="RNaseH_sf"/>
</dbReference>
<dbReference type="EMBL" id="QZEY01000017">
    <property type="protein sequence ID" value="RJL23903.1"/>
    <property type="molecule type" value="Genomic_DNA"/>
</dbReference>
<feature type="binding site" evidence="10">
    <location>
        <position position="143"/>
    </location>
    <ligand>
        <name>Mg(2+)</name>
        <dbReference type="ChEBI" id="CHEBI:18420"/>
        <label>2</label>
    </ligand>
</feature>
<dbReference type="AlphaFoldDB" id="A0A3A4AE41"/>
<keyword evidence="8 10" id="KW-0378">Hydrolase</keyword>
<evidence type="ECO:0000256" key="8">
    <source>
        <dbReference type="ARBA" id="ARBA00022801"/>
    </source>
</evidence>
<dbReference type="HAMAP" id="MF_00042">
    <property type="entry name" value="RNase_H"/>
    <property type="match status" value="1"/>
</dbReference>
<protein>
    <recommendedName>
        <fullName evidence="4 10">Ribonuclease H</fullName>
        <shortName evidence="10">RNase H</shortName>
        <ecNumber evidence="4 10">3.1.26.4</ecNumber>
    </recommendedName>
</protein>
<evidence type="ECO:0000256" key="10">
    <source>
        <dbReference type="HAMAP-Rule" id="MF_00042"/>
    </source>
</evidence>
<dbReference type="OrthoDB" id="7845843at2"/>
<keyword evidence="10" id="KW-0963">Cytoplasm</keyword>
<feature type="binding site" evidence="10">
    <location>
        <position position="15"/>
    </location>
    <ligand>
        <name>Mg(2+)</name>
        <dbReference type="ChEBI" id="CHEBI:18420"/>
        <label>1</label>
    </ligand>
</feature>